<dbReference type="PRINTS" id="PR00080">
    <property type="entry name" value="SDRFAMILY"/>
</dbReference>
<feature type="non-terminal residue" evidence="2">
    <location>
        <position position="169"/>
    </location>
</feature>
<protein>
    <submittedName>
        <fullName evidence="2">Glucose 1-dehydrogenase</fullName>
    </submittedName>
</protein>
<dbReference type="AlphaFoldDB" id="T1BLX7"/>
<dbReference type="Gene3D" id="3.40.50.720">
    <property type="entry name" value="NAD(P)-binding Rossmann-like Domain"/>
    <property type="match status" value="1"/>
</dbReference>
<reference evidence="2" key="1">
    <citation type="submission" date="2013-08" db="EMBL/GenBank/DDBJ databases">
        <authorList>
            <person name="Mendez C."/>
            <person name="Richter M."/>
            <person name="Ferrer M."/>
            <person name="Sanchez J."/>
        </authorList>
    </citation>
    <scope>NUCLEOTIDE SEQUENCE</scope>
</reference>
<dbReference type="InterPro" id="IPR036291">
    <property type="entry name" value="NAD(P)-bd_dom_sf"/>
</dbReference>
<dbReference type="PANTHER" id="PTHR42760">
    <property type="entry name" value="SHORT-CHAIN DEHYDROGENASES/REDUCTASES FAMILY MEMBER"/>
    <property type="match status" value="1"/>
</dbReference>
<sequence>MQRLIDSALDRYKRIDVLVNNAGVLLPERDLPVHELSSEVWDYVMGVNLRSCFLCAKYAVPSMLKQGGGGSIIQMGSPTGIIACAPRLTAYSASKAGIMGLTRVMAAAYARNHIRVNSIVPGTMETPMNDYFLTDDSKRAECCEAIPLGRLGKPKTSRGSRYFLRRTSP</sequence>
<evidence type="ECO:0000256" key="1">
    <source>
        <dbReference type="ARBA" id="ARBA00006484"/>
    </source>
</evidence>
<comment type="caution">
    <text evidence="2">The sequence shown here is derived from an EMBL/GenBank/DDBJ whole genome shotgun (WGS) entry which is preliminary data.</text>
</comment>
<name>T1BLX7_9ZZZZ</name>
<dbReference type="InterPro" id="IPR020904">
    <property type="entry name" value="Sc_DH/Rdtase_CS"/>
</dbReference>
<dbReference type="CDD" id="cd05233">
    <property type="entry name" value="SDR_c"/>
    <property type="match status" value="1"/>
</dbReference>
<proteinExistence type="inferred from homology"/>
<gene>
    <name evidence="2" type="ORF">B1A_06128</name>
</gene>
<comment type="similarity">
    <text evidence="1">Belongs to the short-chain dehydrogenases/reductases (SDR) family.</text>
</comment>
<dbReference type="Pfam" id="PF13561">
    <property type="entry name" value="adh_short_C2"/>
    <property type="match status" value="1"/>
</dbReference>
<evidence type="ECO:0000313" key="2">
    <source>
        <dbReference type="EMBL" id="EQD70777.1"/>
    </source>
</evidence>
<accession>T1BLX7</accession>
<dbReference type="InterPro" id="IPR002347">
    <property type="entry name" value="SDR_fam"/>
</dbReference>
<dbReference type="PROSITE" id="PS00061">
    <property type="entry name" value="ADH_SHORT"/>
    <property type="match status" value="1"/>
</dbReference>
<organism evidence="2">
    <name type="scientific">mine drainage metagenome</name>
    <dbReference type="NCBI Taxonomy" id="410659"/>
    <lineage>
        <taxon>unclassified sequences</taxon>
        <taxon>metagenomes</taxon>
        <taxon>ecological metagenomes</taxon>
    </lineage>
</organism>
<dbReference type="PRINTS" id="PR00081">
    <property type="entry name" value="GDHRDH"/>
</dbReference>
<dbReference type="EMBL" id="AUZX01004455">
    <property type="protein sequence ID" value="EQD70777.1"/>
    <property type="molecule type" value="Genomic_DNA"/>
</dbReference>
<reference evidence="2" key="2">
    <citation type="journal article" date="2014" name="ISME J.">
        <title>Microbial stratification in low pH oxic and suboxic macroscopic growths along an acid mine drainage.</title>
        <authorList>
            <person name="Mendez-Garcia C."/>
            <person name="Mesa V."/>
            <person name="Sprenger R.R."/>
            <person name="Richter M."/>
            <person name="Diez M.S."/>
            <person name="Solano J."/>
            <person name="Bargiela R."/>
            <person name="Golyshina O.V."/>
            <person name="Manteca A."/>
            <person name="Ramos J.L."/>
            <person name="Gallego J.R."/>
            <person name="Llorente I."/>
            <person name="Martins Dos Santos V.A."/>
            <person name="Jensen O.N."/>
            <person name="Pelaez A.I."/>
            <person name="Sanchez J."/>
            <person name="Ferrer M."/>
        </authorList>
    </citation>
    <scope>NUCLEOTIDE SEQUENCE</scope>
</reference>
<dbReference type="SUPFAM" id="SSF51735">
    <property type="entry name" value="NAD(P)-binding Rossmann-fold domains"/>
    <property type="match status" value="1"/>
</dbReference>
<dbReference type="GO" id="GO:0016616">
    <property type="term" value="F:oxidoreductase activity, acting on the CH-OH group of donors, NAD or NADP as acceptor"/>
    <property type="evidence" value="ECO:0007669"/>
    <property type="project" value="TreeGrafter"/>
</dbReference>